<dbReference type="VEuPathDB" id="TrichDB:TVAG_246940"/>
<evidence type="ECO:0000313" key="6">
    <source>
        <dbReference type="Proteomes" id="UP000001542"/>
    </source>
</evidence>
<name>A2DKN2_TRIV3</name>
<dbReference type="PANTHER" id="PTHR24198:SF165">
    <property type="entry name" value="ANKYRIN REPEAT-CONTAINING PROTEIN-RELATED"/>
    <property type="match status" value="1"/>
</dbReference>
<dbReference type="STRING" id="5722.A2DKN2"/>
<reference evidence="5" key="2">
    <citation type="journal article" date="2007" name="Science">
        <title>Draft genome sequence of the sexually transmitted pathogen Trichomonas vaginalis.</title>
        <authorList>
            <person name="Carlton J.M."/>
            <person name="Hirt R.P."/>
            <person name="Silva J.C."/>
            <person name="Delcher A.L."/>
            <person name="Schatz M."/>
            <person name="Zhao Q."/>
            <person name="Wortman J.R."/>
            <person name="Bidwell S.L."/>
            <person name="Alsmark U.C.M."/>
            <person name="Besteiro S."/>
            <person name="Sicheritz-Ponten T."/>
            <person name="Noel C.J."/>
            <person name="Dacks J.B."/>
            <person name="Foster P.G."/>
            <person name="Simillion C."/>
            <person name="Van de Peer Y."/>
            <person name="Miranda-Saavedra D."/>
            <person name="Barton G.J."/>
            <person name="Westrop G.D."/>
            <person name="Mueller S."/>
            <person name="Dessi D."/>
            <person name="Fiori P.L."/>
            <person name="Ren Q."/>
            <person name="Paulsen I."/>
            <person name="Zhang H."/>
            <person name="Bastida-Corcuera F.D."/>
            <person name="Simoes-Barbosa A."/>
            <person name="Brown M.T."/>
            <person name="Hayes R.D."/>
            <person name="Mukherjee M."/>
            <person name="Okumura C.Y."/>
            <person name="Schneider R."/>
            <person name="Smith A.J."/>
            <person name="Vanacova S."/>
            <person name="Villalvazo M."/>
            <person name="Haas B.J."/>
            <person name="Pertea M."/>
            <person name="Feldblyum T.V."/>
            <person name="Utterback T.R."/>
            <person name="Shu C.L."/>
            <person name="Osoegawa K."/>
            <person name="de Jong P.J."/>
            <person name="Hrdy I."/>
            <person name="Horvathova L."/>
            <person name="Zubacova Z."/>
            <person name="Dolezal P."/>
            <person name="Malik S.B."/>
            <person name="Logsdon J.M. Jr."/>
            <person name="Henze K."/>
            <person name="Gupta A."/>
            <person name="Wang C.C."/>
            <person name="Dunne R.L."/>
            <person name="Upcroft J.A."/>
            <person name="Upcroft P."/>
            <person name="White O."/>
            <person name="Salzberg S.L."/>
            <person name="Tang P."/>
            <person name="Chiu C.-H."/>
            <person name="Lee Y.-S."/>
            <person name="Embley T.M."/>
            <person name="Coombs G.H."/>
            <person name="Mottram J.C."/>
            <person name="Tachezy J."/>
            <person name="Fraser-Liggett C.M."/>
            <person name="Johnson P.J."/>
        </authorList>
    </citation>
    <scope>NUCLEOTIDE SEQUENCE [LARGE SCALE GENOMIC DNA]</scope>
    <source>
        <strain evidence="5">G3</strain>
    </source>
</reference>
<dbReference type="PROSITE" id="PS50088">
    <property type="entry name" value="ANK_REPEAT"/>
    <property type="match status" value="1"/>
</dbReference>
<evidence type="ECO:0000256" key="2">
    <source>
        <dbReference type="ARBA" id="ARBA00023043"/>
    </source>
</evidence>
<organism evidence="5 6">
    <name type="scientific">Trichomonas vaginalis (strain ATCC PRA-98 / G3)</name>
    <dbReference type="NCBI Taxonomy" id="412133"/>
    <lineage>
        <taxon>Eukaryota</taxon>
        <taxon>Metamonada</taxon>
        <taxon>Parabasalia</taxon>
        <taxon>Trichomonadida</taxon>
        <taxon>Trichomonadidae</taxon>
        <taxon>Trichomonas</taxon>
    </lineage>
</organism>
<dbReference type="SMART" id="SM00248">
    <property type="entry name" value="ANK"/>
    <property type="match status" value="6"/>
</dbReference>
<dbReference type="RefSeq" id="XP_001580001.1">
    <property type="nucleotide sequence ID" value="XM_001579951.1"/>
</dbReference>
<keyword evidence="1" id="KW-0677">Repeat</keyword>
<dbReference type="Pfam" id="PF11929">
    <property type="entry name" value="DUF3447"/>
    <property type="match status" value="1"/>
</dbReference>
<evidence type="ECO:0000259" key="4">
    <source>
        <dbReference type="Pfam" id="PF11929"/>
    </source>
</evidence>
<dbReference type="VEuPathDB" id="TrichDB:TVAGG3_0561040"/>
<sequence>MEELYRPLTDDLSKIEEFSKQLLHIGPESIQNVCSFMMELIDKKILSVNNAIHALDVFSERRPHNLKYYGEVFAFITSQTRFANITKHIKFRTRIFTALLVDKGLLPGWAPPIEYNGWSNEEILQIYSNGYFRSIFNDDLDKLIDDLENCAPNDSRFTVIDILLDFAAKCGSDKIFKYLYSIGANSTEKTLHKAFCGNNLEIINILEQKHKISQKCIDNAVKYHHNDLVVYLMTKYNLNYDYQICFSNFVSENPNSMSCFDLAVNTFLSPFVSYLIDKKLTQSIKTINAPMLFFRHEINMAKLLIDNGIIPEDAFQLCCQSNSVEIAKILVENGHKFEDKYLFDCISCRSYEMACFLIDQGTDVNTIANGQPVICAALKFNHFEFFKLLLDHHAKIDFFVSKTTPFLNYVVSSAPFEYVCCLLQDRNNKINLETRDKDGTTPFIASCIRGDINIVKLLIKKGCDLNAVNKNNQSGLIIATKKKFIDICALLVENHCDKSIQTKFGETAQSIAEKYKNSDLLNILKE</sequence>
<evidence type="ECO:0000256" key="3">
    <source>
        <dbReference type="PROSITE-ProRule" id="PRU00023"/>
    </source>
</evidence>
<proteinExistence type="predicted"/>
<feature type="domain" description="DUF3447" evidence="4">
    <location>
        <begin position="186"/>
        <end position="246"/>
    </location>
</feature>
<evidence type="ECO:0000313" key="5">
    <source>
        <dbReference type="EMBL" id="EAY19015.1"/>
    </source>
</evidence>
<evidence type="ECO:0000256" key="1">
    <source>
        <dbReference type="ARBA" id="ARBA00022737"/>
    </source>
</evidence>
<dbReference type="SUPFAM" id="SSF48403">
    <property type="entry name" value="Ankyrin repeat"/>
    <property type="match status" value="2"/>
</dbReference>
<dbReference type="Proteomes" id="UP000001542">
    <property type="component" value="Unassembled WGS sequence"/>
</dbReference>
<dbReference type="PROSITE" id="PS50297">
    <property type="entry name" value="ANK_REP_REGION"/>
    <property type="match status" value="1"/>
</dbReference>
<dbReference type="Pfam" id="PF12796">
    <property type="entry name" value="Ank_2"/>
    <property type="match status" value="1"/>
</dbReference>
<dbReference type="InterPro" id="IPR002110">
    <property type="entry name" value="Ankyrin_rpt"/>
</dbReference>
<dbReference type="SMR" id="A2DKN2"/>
<dbReference type="Gene3D" id="1.25.40.20">
    <property type="entry name" value="Ankyrin repeat-containing domain"/>
    <property type="match status" value="1"/>
</dbReference>
<protein>
    <recommendedName>
        <fullName evidence="4">DUF3447 domain-containing protein</fullName>
    </recommendedName>
</protein>
<accession>A2DKN2</accession>
<dbReference type="InterPro" id="IPR036770">
    <property type="entry name" value="Ankyrin_rpt-contain_sf"/>
</dbReference>
<gene>
    <name evidence="5" type="ORF">TVAG_246940</name>
</gene>
<dbReference type="EMBL" id="DS113212">
    <property type="protein sequence ID" value="EAY19015.1"/>
    <property type="molecule type" value="Genomic_DNA"/>
</dbReference>
<dbReference type="InterPro" id="IPR020683">
    <property type="entry name" value="DUF3447"/>
</dbReference>
<reference evidence="5" key="1">
    <citation type="submission" date="2006-10" db="EMBL/GenBank/DDBJ databases">
        <authorList>
            <person name="Amadeo P."/>
            <person name="Zhao Q."/>
            <person name="Wortman J."/>
            <person name="Fraser-Liggett C."/>
            <person name="Carlton J."/>
        </authorList>
    </citation>
    <scope>NUCLEOTIDE SEQUENCE</scope>
    <source>
        <strain evidence="5">G3</strain>
    </source>
</reference>
<dbReference type="AlphaFoldDB" id="A2DKN2"/>
<dbReference type="PANTHER" id="PTHR24198">
    <property type="entry name" value="ANKYRIN REPEAT AND PROTEIN KINASE DOMAIN-CONTAINING PROTEIN"/>
    <property type="match status" value="1"/>
</dbReference>
<feature type="repeat" description="ANK" evidence="3">
    <location>
        <begin position="438"/>
        <end position="470"/>
    </location>
</feature>
<dbReference type="KEGG" id="tva:5464535"/>
<dbReference type="InParanoid" id="A2DKN2"/>
<keyword evidence="2 3" id="KW-0040">ANK repeat</keyword>
<keyword evidence="6" id="KW-1185">Reference proteome</keyword>
<dbReference type="eggNOG" id="KOG4177">
    <property type="taxonomic scope" value="Eukaryota"/>
</dbReference>